<protein>
    <recommendedName>
        <fullName evidence="3">Preprotein translocase subunit YajC</fullName>
    </recommendedName>
</protein>
<proteinExistence type="predicted"/>
<keyword evidence="1" id="KW-0472">Membrane</keyword>
<reference evidence="2" key="1">
    <citation type="submission" date="2019-08" db="EMBL/GenBank/DDBJ databases">
        <authorList>
            <person name="Kucharzyk K."/>
            <person name="Murdoch R.W."/>
            <person name="Higgins S."/>
            <person name="Loffler F."/>
        </authorList>
    </citation>
    <scope>NUCLEOTIDE SEQUENCE</scope>
</reference>
<accession>A0A644VI78</accession>
<name>A0A644VI78_9ZZZZ</name>
<evidence type="ECO:0008006" key="3">
    <source>
        <dbReference type="Google" id="ProtNLM"/>
    </source>
</evidence>
<gene>
    <name evidence="2" type="ORF">SDC9_36995</name>
</gene>
<dbReference type="EMBL" id="VSSQ01000316">
    <property type="protein sequence ID" value="MPL90937.1"/>
    <property type="molecule type" value="Genomic_DNA"/>
</dbReference>
<feature type="transmembrane region" description="Helical" evidence="1">
    <location>
        <begin position="12"/>
        <end position="30"/>
    </location>
</feature>
<organism evidence="2">
    <name type="scientific">bioreactor metagenome</name>
    <dbReference type="NCBI Taxonomy" id="1076179"/>
    <lineage>
        <taxon>unclassified sequences</taxon>
        <taxon>metagenomes</taxon>
        <taxon>ecological metagenomes</taxon>
    </lineage>
</organism>
<comment type="caution">
    <text evidence="2">The sequence shown here is derived from an EMBL/GenBank/DDBJ whole genome shotgun (WGS) entry which is preliminary data.</text>
</comment>
<evidence type="ECO:0000313" key="2">
    <source>
        <dbReference type="EMBL" id="MPL90937.1"/>
    </source>
</evidence>
<keyword evidence="1" id="KW-0812">Transmembrane</keyword>
<evidence type="ECO:0000256" key="1">
    <source>
        <dbReference type="SAM" id="Phobius"/>
    </source>
</evidence>
<sequence>MSKYYDWIEWVYLLQTLMAGVVLIASYFLIRILKNSEKDSLKAWRETLYMGQKVIVNDGAVKFNAQILHVFDEHVQVMSDEMRVAAYPKEVIYPEV</sequence>
<keyword evidence="1" id="KW-1133">Transmembrane helix</keyword>
<dbReference type="AlphaFoldDB" id="A0A644VI78"/>